<dbReference type="RefSeq" id="WP_058529930.1">
    <property type="nucleotide sequence ID" value="NZ_CAAAHZ010000001.1"/>
</dbReference>
<gene>
    <name evidence="3" type="ORF">Llon_1957</name>
</gene>
<dbReference type="PANTHER" id="PTHR30386:SF28">
    <property type="entry name" value="EXPORTED PROTEIN"/>
    <property type="match status" value="1"/>
</dbReference>
<dbReference type="STRING" id="45068.Llon_1957"/>
<dbReference type="PANTHER" id="PTHR30386">
    <property type="entry name" value="MEMBRANE FUSION SUBUNIT OF EMRAB-TOLC MULTIDRUG EFFLUX PUMP"/>
    <property type="match status" value="1"/>
</dbReference>
<evidence type="ECO:0000313" key="4">
    <source>
        <dbReference type="Proteomes" id="UP000054997"/>
    </source>
</evidence>
<feature type="transmembrane region" description="Helical" evidence="2">
    <location>
        <begin position="21"/>
        <end position="49"/>
    </location>
</feature>
<dbReference type="EMBL" id="LNYK01000033">
    <property type="protein sequence ID" value="KTD19785.1"/>
    <property type="molecule type" value="Genomic_DNA"/>
</dbReference>
<dbReference type="Gene3D" id="2.40.50.100">
    <property type="match status" value="1"/>
</dbReference>
<keyword evidence="1" id="KW-0175">Coiled coil</keyword>
<organism evidence="3 4">
    <name type="scientific">Legionella londiniensis</name>
    <dbReference type="NCBI Taxonomy" id="45068"/>
    <lineage>
        <taxon>Bacteria</taxon>
        <taxon>Pseudomonadati</taxon>
        <taxon>Pseudomonadota</taxon>
        <taxon>Gammaproteobacteria</taxon>
        <taxon>Legionellales</taxon>
        <taxon>Legionellaceae</taxon>
        <taxon>Legionella</taxon>
    </lineage>
</organism>
<dbReference type="Proteomes" id="UP000054997">
    <property type="component" value="Unassembled WGS sequence"/>
</dbReference>
<dbReference type="PRINTS" id="PR01490">
    <property type="entry name" value="RTXTOXIND"/>
</dbReference>
<sequence>MALFRQKSLERLNDPERLDQLFRIVSPLNWLVLAVLLSLLLVALGWGFFGTIATRIHGNGILVSRGQQIYDAVAEAEGRISQIYAQIGDHVKQGQVVAQLDMPILRLEVSNKRQQMLAIKKQYEELKAFLARDLLLESKHNLELQENWKKDLKNANLHIKFLKDAIEAREKLVGGGAISKQELADLKSRYYKELQERDAIASKMAENKIEAERRLEQNQARLRELHHKLLQATQDYTAAKRQFEETSTVDSPVDGRVIEVIGKPGAIVKHGETVLDIEGHAEVVDAAVYVPAAEGKNIKPGMQAHIVPSTVKKQEFGSIIGEVTQVARFPSSVEGMMGVLENQKLVEDFTKSGPQLFVRVDLHEAPTVSGYKWTSSQGPELEISNGTLCTVEITVKTQAPITLIIPALKKLIGYE</sequence>
<comment type="caution">
    <text evidence="3">The sequence shown here is derived from an EMBL/GenBank/DDBJ whole genome shotgun (WGS) entry which is preliminary data.</text>
</comment>
<keyword evidence="2" id="KW-0472">Membrane</keyword>
<evidence type="ECO:0000313" key="3">
    <source>
        <dbReference type="EMBL" id="KTD19785.1"/>
    </source>
</evidence>
<dbReference type="InterPro" id="IPR022275">
    <property type="entry name" value="NHPM_bacteriocin_SS_HylD"/>
</dbReference>
<keyword evidence="2" id="KW-1133">Transmembrane helix</keyword>
<evidence type="ECO:0000256" key="1">
    <source>
        <dbReference type="SAM" id="Coils"/>
    </source>
</evidence>
<dbReference type="AlphaFoldDB" id="A0A0W0VJ45"/>
<keyword evidence="2" id="KW-0812">Transmembrane</keyword>
<reference evidence="3 4" key="1">
    <citation type="submission" date="2015-11" db="EMBL/GenBank/DDBJ databases">
        <title>Genomic analysis of 38 Legionella species identifies large and diverse effector repertoires.</title>
        <authorList>
            <person name="Burstein D."/>
            <person name="Amaro F."/>
            <person name="Zusman T."/>
            <person name="Lifshitz Z."/>
            <person name="Cohen O."/>
            <person name="Gilbert J.A."/>
            <person name="Pupko T."/>
            <person name="Shuman H.A."/>
            <person name="Segal G."/>
        </authorList>
    </citation>
    <scope>NUCLEOTIDE SEQUENCE [LARGE SCALE GENOMIC DNA]</scope>
    <source>
        <strain evidence="3 4">ATCC 49505</strain>
    </source>
</reference>
<dbReference type="InterPro" id="IPR050739">
    <property type="entry name" value="MFP"/>
</dbReference>
<proteinExistence type="predicted"/>
<dbReference type="Gene3D" id="1.10.287.470">
    <property type="entry name" value="Helix hairpin bin"/>
    <property type="match status" value="1"/>
</dbReference>
<dbReference type="NCBIfam" id="TIGR03794">
    <property type="entry name" value="NHLM_micro_HlyD"/>
    <property type="match status" value="1"/>
</dbReference>
<accession>A0A0W0VJ45</accession>
<dbReference type="OrthoDB" id="8439633at2"/>
<dbReference type="PATRIC" id="fig|45068.5.peg.2128"/>
<name>A0A0W0VJ45_9GAMM</name>
<feature type="coiled-coil region" evidence="1">
    <location>
        <begin position="201"/>
        <end position="242"/>
    </location>
</feature>
<keyword evidence="4" id="KW-1185">Reference proteome</keyword>
<evidence type="ECO:0000256" key="2">
    <source>
        <dbReference type="SAM" id="Phobius"/>
    </source>
</evidence>
<protein>
    <submittedName>
        <fullName evidence="3">Hemolysin D</fullName>
    </submittedName>
</protein>